<name>A0A0B0EE60_9BACT</name>
<dbReference type="PATRIC" id="fig|237368.3.peg.3058"/>
<dbReference type="EMBL" id="JRYO01000197">
    <property type="protein sequence ID" value="KHE91417.1"/>
    <property type="molecule type" value="Genomic_DNA"/>
</dbReference>
<protein>
    <submittedName>
        <fullName evidence="1">Uncharacterized protein</fullName>
    </submittedName>
</protein>
<organism evidence="1 2">
    <name type="scientific">Candidatus Scalindua brodae</name>
    <dbReference type="NCBI Taxonomy" id="237368"/>
    <lineage>
        <taxon>Bacteria</taxon>
        <taxon>Pseudomonadati</taxon>
        <taxon>Planctomycetota</taxon>
        <taxon>Candidatus Brocadiia</taxon>
        <taxon>Candidatus Brocadiales</taxon>
        <taxon>Candidatus Scalinduaceae</taxon>
        <taxon>Candidatus Scalindua</taxon>
    </lineage>
</organism>
<reference evidence="1 2" key="1">
    <citation type="submission" date="2014-10" db="EMBL/GenBank/DDBJ databases">
        <title>Draft genome of anammox bacterium scalindua brodae, obtained using differential coverage binning of sequence data from two enrichment reactors.</title>
        <authorList>
            <person name="Speth D.R."/>
            <person name="Russ L."/>
            <person name="Kartal B."/>
            <person name="Op den Camp H.J."/>
            <person name="Dutilh B.E."/>
            <person name="Jetten M.S."/>
        </authorList>
    </citation>
    <scope>NUCLEOTIDE SEQUENCE [LARGE SCALE GENOMIC DNA]</scope>
    <source>
        <strain evidence="1">RU1</strain>
    </source>
</reference>
<gene>
    <name evidence="1" type="ORF">SCABRO_02820</name>
</gene>
<comment type="caution">
    <text evidence="1">The sequence shown here is derived from an EMBL/GenBank/DDBJ whole genome shotgun (WGS) entry which is preliminary data.</text>
</comment>
<proteinExistence type="predicted"/>
<evidence type="ECO:0000313" key="2">
    <source>
        <dbReference type="Proteomes" id="UP000030652"/>
    </source>
</evidence>
<evidence type="ECO:0000313" key="1">
    <source>
        <dbReference type="EMBL" id="KHE91417.1"/>
    </source>
</evidence>
<dbReference type="Proteomes" id="UP000030652">
    <property type="component" value="Unassembled WGS sequence"/>
</dbReference>
<accession>A0A0B0EE60</accession>
<dbReference type="eggNOG" id="COG3209">
    <property type="taxonomic scope" value="Bacteria"/>
</dbReference>
<sequence length="393" mass="41538">MQYGSYTNKNISCVTFEFTDVIVAPIYNAGLLGAFGGYIGGSGDWTDVPTAMDWSIGNTVPLSLTRTDNMVFSTNTGSWLNPLDWKERLRITKDGNVGIGTTSPISLLDLVSDSHTTITLSTYSSTATDDKARVNLRRARGTMAVPSALLSGDDIGAIFSFGYGTNGWGNEGTGINFVAAENWTDTAHGSYLSFETIANGTDTSRTVMKIDQSGNVGIGTKAPETMLHIASNTNSELTISNHTVSEGSAFIGRRTQGTMSAPGAVLEGDTLVSFEGQGWGVTGLAADTSGMNVEAEENFTDLAQGTRITFTTVANETTGQVERMRIDNAGNVGIGTNSPKAKLDVWGGIKITPCSTCMGSCSSAEDAGKIWFDSNSNHFYGCVGDGGWKQLDM</sequence>
<dbReference type="AlphaFoldDB" id="A0A0B0EE60"/>